<dbReference type="PANTHER" id="PTHR42930">
    <property type="entry name" value="PHOSPHATE-SPECIFIC TRANSPORT SYSTEM ACCESSORY PROTEIN PHOU"/>
    <property type="match status" value="1"/>
</dbReference>
<dbReference type="InterPro" id="IPR026022">
    <property type="entry name" value="PhoU_dom"/>
</dbReference>
<dbReference type="PANTHER" id="PTHR42930:SF3">
    <property type="entry name" value="PHOSPHATE-SPECIFIC TRANSPORT SYSTEM ACCESSORY PROTEIN PHOU"/>
    <property type="match status" value="1"/>
</dbReference>
<dbReference type="EMBL" id="DQWS01000215">
    <property type="protein sequence ID" value="HDD53546.1"/>
    <property type="molecule type" value="Genomic_DNA"/>
</dbReference>
<feature type="domain" description="PhoU" evidence="2">
    <location>
        <begin position="2"/>
        <end position="37"/>
    </location>
</feature>
<comment type="similarity">
    <text evidence="1">Belongs to the PhoU family.</text>
</comment>
<dbReference type="Pfam" id="PF01895">
    <property type="entry name" value="PhoU"/>
    <property type="match status" value="2"/>
</dbReference>
<dbReference type="SUPFAM" id="SSF109755">
    <property type="entry name" value="PhoU-like"/>
    <property type="match status" value="1"/>
</dbReference>
<sequence>ARYHPIARDLRLVLSSFSVNRHLERVGDHSVNIAEYVLDLIPQPPVKPLIDIPRMATISREMLKDAIDSLMEEDVDKAMKVIDRDEEVDDLLEQVRRELVTYMISDPKTIDRALKLTSIARNLERIADLATNIAENAVFLVKGKMIKHRRP</sequence>
<dbReference type="InterPro" id="IPR038078">
    <property type="entry name" value="PhoU-like_sf"/>
</dbReference>
<feature type="domain" description="PhoU" evidence="2">
    <location>
        <begin position="52"/>
        <end position="136"/>
    </location>
</feature>
<evidence type="ECO:0000256" key="1">
    <source>
        <dbReference type="ARBA" id="ARBA00008107"/>
    </source>
</evidence>
<dbReference type="GO" id="GO:0045936">
    <property type="term" value="P:negative regulation of phosphate metabolic process"/>
    <property type="evidence" value="ECO:0007669"/>
    <property type="project" value="InterPro"/>
</dbReference>
<dbReference type="InterPro" id="IPR028366">
    <property type="entry name" value="PhoU"/>
</dbReference>
<protein>
    <submittedName>
        <fullName evidence="3">Phosphate signaling complex protein PhoU</fullName>
    </submittedName>
</protein>
<dbReference type="NCBIfam" id="TIGR02135">
    <property type="entry name" value="phoU_full"/>
    <property type="match status" value="1"/>
</dbReference>
<proteinExistence type="inferred from homology"/>
<gene>
    <name evidence="3" type="primary">phoU</name>
    <name evidence="3" type="ORF">ENF32_05720</name>
</gene>
<feature type="non-terminal residue" evidence="3">
    <location>
        <position position="1"/>
    </location>
</feature>
<reference evidence="3" key="1">
    <citation type="journal article" date="2020" name="mSystems">
        <title>Genome- and Community-Level Interaction Insights into Carbon Utilization and Element Cycling Functions of Hydrothermarchaeota in Hydrothermal Sediment.</title>
        <authorList>
            <person name="Zhou Z."/>
            <person name="Liu Y."/>
            <person name="Xu W."/>
            <person name="Pan J."/>
            <person name="Luo Z.H."/>
            <person name="Li M."/>
        </authorList>
    </citation>
    <scope>NUCLEOTIDE SEQUENCE [LARGE SCALE GENOMIC DNA]</scope>
    <source>
        <strain evidence="3">HyVt-115</strain>
    </source>
</reference>
<dbReference type="AlphaFoldDB" id="A0A7C0Y9A0"/>
<name>A0A7C0Y9A0_9BACT</name>
<dbReference type="Gene3D" id="1.20.58.220">
    <property type="entry name" value="Phosphate transport system protein phou homolog 2, domain 2"/>
    <property type="match status" value="2"/>
</dbReference>
<accession>A0A7C0Y9A0</accession>
<evidence type="ECO:0000259" key="2">
    <source>
        <dbReference type="Pfam" id="PF01895"/>
    </source>
</evidence>
<dbReference type="GO" id="GO:0030643">
    <property type="term" value="P:intracellular phosphate ion homeostasis"/>
    <property type="evidence" value="ECO:0007669"/>
    <property type="project" value="InterPro"/>
</dbReference>
<organism evidence="3">
    <name type="scientific">Thermosulfidibacter takaii</name>
    <dbReference type="NCBI Taxonomy" id="412593"/>
    <lineage>
        <taxon>Bacteria</taxon>
        <taxon>Pseudomonadati</taxon>
        <taxon>Thermosulfidibacterota</taxon>
        <taxon>Thermosulfidibacteria</taxon>
        <taxon>Thermosulfidibacterales</taxon>
        <taxon>Thermosulfidibacteraceae</taxon>
    </lineage>
</organism>
<evidence type="ECO:0000313" key="3">
    <source>
        <dbReference type="EMBL" id="HDD53546.1"/>
    </source>
</evidence>
<comment type="caution">
    <text evidence="3">The sequence shown here is derived from an EMBL/GenBank/DDBJ whole genome shotgun (WGS) entry which is preliminary data.</text>
</comment>
<dbReference type="Proteomes" id="UP000885690">
    <property type="component" value="Unassembled WGS sequence"/>
</dbReference>